<evidence type="ECO:0008006" key="5">
    <source>
        <dbReference type="Google" id="ProtNLM"/>
    </source>
</evidence>
<evidence type="ECO:0000256" key="2">
    <source>
        <dbReference type="ARBA" id="ARBA00022900"/>
    </source>
</evidence>
<proteinExistence type="predicted"/>
<evidence type="ECO:0000313" key="3">
    <source>
        <dbReference type="EMBL" id="KII61239.1"/>
    </source>
</evidence>
<comment type="caution">
    <text evidence="3">The sequence shown here is derived from an EMBL/GenBank/DDBJ whole genome shotgun (WGS) entry which is preliminary data.</text>
</comment>
<organism evidence="3 4">
    <name type="scientific">Thelohanellus kitauei</name>
    <name type="common">Myxosporean</name>
    <dbReference type="NCBI Taxonomy" id="669202"/>
    <lineage>
        <taxon>Eukaryota</taxon>
        <taxon>Metazoa</taxon>
        <taxon>Cnidaria</taxon>
        <taxon>Myxozoa</taxon>
        <taxon>Myxosporea</taxon>
        <taxon>Bivalvulida</taxon>
        <taxon>Platysporina</taxon>
        <taxon>Myxobolidae</taxon>
        <taxon>Thelohanellus</taxon>
    </lineage>
</organism>
<dbReference type="GO" id="GO:0004867">
    <property type="term" value="F:serine-type endopeptidase inhibitor activity"/>
    <property type="evidence" value="ECO:0007669"/>
    <property type="project" value="UniProtKB-KW"/>
</dbReference>
<protein>
    <recommendedName>
        <fullName evidence="5">BPTI/Kunitz inhibitor domain-containing protein</fullName>
    </recommendedName>
</protein>
<dbReference type="InterPro" id="IPR036880">
    <property type="entry name" value="Kunitz_BPTI_sf"/>
</dbReference>
<keyword evidence="2" id="KW-0722">Serine protease inhibitor</keyword>
<name>A0A0C2MA89_THEKT</name>
<dbReference type="Proteomes" id="UP000031668">
    <property type="component" value="Unassembled WGS sequence"/>
</dbReference>
<dbReference type="AlphaFoldDB" id="A0A0C2MA89"/>
<dbReference type="SUPFAM" id="SSF57362">
    <property type="entry name" value="BPTI-like"/>
    <property type="match status" value="1"/>
</dbReference>
<gene>
    <name evidence="3" type="ORF">RF11_11324</name>
</gene>
<keyword evidence="1" id="KW-0646">Protease inhibitor</keyword>
<dbReference type="OrthoDB" id="4473401at2759"/>
<reference evidence="3 4" key="1">
    <citation type="journal article" date="2014" name="Genome Biol. Evol.">
        <title>The genome of the myxosporean Thelohanellus kitauei shows adaptations to nutrient acquisition within its fish host.</title>
        <authorList>
            <person name="Yang Y."/>
            <person name="Xiong J."/>
            <person name="Zhou Z."/>
            <person name="Huo F."/>
            <person name="Miao W."/>
            <person name="Ran C."/>
            <person name="Liu Y."/>
            <person name="Zhang J."/>
            <person name="Feng J."/>
            <person name="Wang M."/>
            <person name="Wang M."/>
            <person name="Wang L."/>
            <person name="Yao B."/>
        </authorList>
    </citation>
    <scope>NUCLEOTIDE SEQUENCE [LARGE SCALE GENOMIC DNA]</scope>
    <source>
        <strain evidence="3">Wuqing</strain>
    </source>
</reference>
<dbReference type="EMBL" id="JWZT01005374">
    <property type="protein sequence ID" value="KII61239.1"/>
    <property type="molecule type" value="Genomic_DNA"/>
</dbReference>
<keyword evidence="4" id="KW-1185">Reference proteome</keyword>
<evidence type="ECO:0000256" key="1">
    <source>
        <dbReference type="ARBA" id="ARBA00022690"/>
    </source>
</evidence>
<sequence>MNLIFVSSKCFKARHENDCIYNDNSTYAFFDIQTGFCKEYGTCGIPRYEVNMFWNLGDCKAECESPFRNLECLIDWDLSRDLAYGEIIMTKKAFNKYTGECELYIEEQEYPTPPLFDSYDECEEYCLIDPYA</sequence>
<evidence type="ECO:0000313" key="4">
    <source>
        <dbReference type="Proteomes" id="UP000031668"/>
    </source>
</evidence>
<accession>A0A0C2MA89</accession>